<dbReference type="EMBL" id="JAGZYH010000019">
    <property type="protein sequence ID" value="MBS6621752.1"/>
    <property type="molecule type" value="Genomic_DNA"/>
</dbReference>
<dbReference type="AlphaFoldDB" id="A0A9E1M0D4"/>
<protein>
    <recommendedName>
        <fullName evidence="4">DUF488 domain-containing protein</fullName>
    </recommendedName>
</protein>
<evidence type="ECO:0000313" key="2">
    <source>
        <dbReference type="EMBL" id="MBS6621752.1"/>
    </source>
</evidence>
<proteinExistence type="predicted"/>
<dbReference type="Proteomes" id="UP000811365">
    <property type="component" value="Unassembled WGS sequence"/>
</dbReference>
<name>A0A9E1M0D4_9FIRM</name>
<feature type="region of interest" description="Disordered" evidence="1">
    <location>
        <begin position="131"/>
        <end position="151"/>
    </location>
</feature>
<evidence type="ECO:0000256" key="1">
    <source>
        <dbReference type="SAM" id="MobiDB-lite"/>
    </source>
</evidence>
<evidence type="ECO:0008006" key="4">
    <source>
        <dbReference type="Google" id="ProtNLM"/>
    </source>
</evidence>
<reference evidence="2" key="1">
    <citation type="submission" date="2021-02" db="EMBL/GenBank/DDBJ databases">
        <title>Infant gut strain persistence is associated with maternal origin, phylogeny, and functional potential including surface adhesion and iron acquisition.</title>
        <authorList>
            <person name="Lou Y.C."/>
        </authorList>
    </citation>
    <scope>NUCLEOTIDE SEQUENCE</scope>
    <source>
        <strain evidence="2">L2_039_000G1_dasL2_039_000G1_maxbin2.maxbin.077</strain>
    </source>
</reference>
<gene>
    <name evidence="2" type="ORF">KH315_06255</name>
</gene>
<organism evidence="2 3">
    <name type="scientific">Faecalibacterium prausnitzii</name>
    <dbReference type="NCBI Taxonomy" id="853"/>
    <lineage>
        <taxon>Bacteria</taxon>
        <taxon>Bacillati</taxon>
        <taxon>Bacillota</taxon>
        <taxon>Clostridia</taxon>
        <taxon>Eubacteriales</taxon>
        <taxon>Oscillospiraceae</taxon>
        <taxon>Faecalibacterium</taxon>
    </lineage>
</organism>
<feature type="compositionally biased region" description="Basic and acidic residues" evidence="1">
    <location>
        <begin position="139"/>
        <end position="151"/>
    </location>
</feature>
<evidence type="ECO:0000313" key="3">
    <source>
        <dbReference type="Proteomes" id="UP000811365"/>
    </source>
</evidence>
<sequence length="151" mass="17576">MAIMTGRYSNKELRNDGYYPVGISVGKPRFSTGYEIREQCYALAPRYDMLKLGYEEYKAEYFKKLDKIGVDKIIGIVQRLDAKAQEEDKKLVLLCFEDIRKPENWCHRTLFAEWWLAHTGEVIEEMPEADALKQPKAAKPPEEKVEQLSLL</sequence>
<accession>A0A9E1M0D4</accession>
<comment type="caution">
    <text evidence="2">The sequence shown here is derived from an EMBL/GenBank/DDBJ whole genome shotgun (WGS) entry which is preliminary data.</text>
</comment>